<keyword evidence="2" id="KW-1185">Reference proteome</keyword>
<accession>A0A1G9A659</accession>
<proteinExistence type="predicted"/>
<dbReference type="OrthoDB" id="2645648at2"/>
<dbReference type="InterPro" id="IPR008949">
    <property type="entry name" value="Isoprenoid_synthase_dom_sf"/>
</dbReference>
<evidence type="ECO:0008006" key="3">
    <source>
        <dbReference type="Google" id="ProtNLM"/>
    </source>
</evidence>
<reference evidence="2" key="1">
    <citation type="submission" date="2016-10" db="EMBL/GenBank/DDBJ databases">
        <authorList>
            <person name="Varghese N."/>
            <person name="Submissions S."/>
        </authorList>
    </citation>
    <scope>NUCLEOTIDE SEQUENCE [LARGE SCALE GENOMIC DNA]</scope>
    <source>
        <strain evidence="2">CGMCC 1.11012</strain>
    </source>
</reference>
<evidence type="ECO:0000313" key="2">
    <source>
        <dbReference type="Proteomes" id="UP000199050"/>
    </source>
</evidence>
<sequence>MDWLNDYEQELRAVFQECKAIISGFPEPLDSRGLTYLEQFDVFEARSKKNYICYLLPFWLRSEYGLDAGQTHSMSSGNVLLMLYFFLQDDLMDNRSSSAAELLPLANLLYAEFLELYRPLFPAESSFWTHFKRYLFEWADSVSGEKDGDYYFNDRSRIAGKAAPLKLSAIAALLLAGLESSIAAAEEAVQEVLITLQMLDDYEDWEEDLADGSYNCLLSLVRHRLHPQDDKAVLSPDKVRAFIYTYGGLREYAAAAAANHERLISGVFRINGLTAFHQMLADNLRQIAAAIEAEKLLLKEGGLQYWLSRHMKEELSSNNSDNNQK</sequence>
<name>A0A1G9A659_9BACL</name>
<evidence type="ECO:0000313" key="1">
    <source>
        <dbReference type="EMBL" id="SDK22364.1"/>
    </source>
</evidence>
<dbReference type="STRING" id="1174501.SAMN05216192_13531"/>
<organism evidence="1 2">
    <name type="scientific">Paenibacillus typhae</name>
    <dbReference type="NCBI Taxonomy" id="1174501"/>
    <lineage>
        <taxon>Bacteria</taxon>
        <taxon>Bacillati</taxon>
        <taxon>Bacillota</taxon>
        <taxon>Bacilli</taxon>
        <taxon>Bacillales</taxon>
        <taxon>Paenibacillaceae</taxon>
        <taxon>Paenibacillus</taxon>
    </lineage>
</organism>
<gene>
    <name evidence="1" type="ORF">SAMN05216192_13531</name>
</gene>
<dbReference type="Proteomes" id="UP000199050">
    <property type="component" value="Unassembled WGS sequence"/>
</dbReference>
<dbReference type="SUPFAM" id="SSF48576">
    <property type="entry name" value="Terpenoid synthases"/>
    <property type="match status" value="1"/>
</dbReference>
<protein>
    <recommendedName>
        <fullName evidence="3">Competence protein ComQ</fullName>
    </recommendedName>
</protein>
<dbReference type="EMBL" id="FNDX01000035">
    <property type="protein sequence ID" value="SDK22364.1"/>
    <property type="molecule type" value="Genomic_DNA"/>
</dbReference>
<dbReference type="AlphaFoldDB" id="A0A1G9A659"/>
<dbReference type="RefSeq" id="WP_090717531.1">
    <property type="nucleotide sequence ID" value="NZ_CBCSKY010000039.1"/>
</dbReference>